<dbReference type="Proteomes" id="UP000183085">
    <property type="component" value="Unassembled WGS sequence"/>
</dbReference>
<organism evidence="2 3">
    <name type="scientific">Candidatus Desantisbacteria bacterium CG2_30_40_21</name>
    <dbReference type="NCBI Taxonomy" id="1817895"/>
    <lineage>
        <taxon>Bacteria</taxon>
        <taxon>Candidatus Desantisiibacteriota</taxon>
    </lineage>
</organism>
<dbReference type="Pfam" id="PF18480">
    <property type="entry name" value="DUF5615"/>
    <property type="match status" value="1"/>
</dbReference>
<evidence type="ECO:0000313" key="2">
    <source>
        <dbReference type="EMBL" id="OIP39381.1"/>
    </source>
</evidence>
<dbReference type="EMBL" id="MNYI01000151">
    <property type="protein sequence ID" value="OIP39381.1"/>
    <property type="molecule type" value="Genomic_DNA"/>
</dbReference>
<protein>
    <recommendedName>
        <fullName evidence="1">DUF5615 domain-containing protein</fullName>
    </recommendedName>
</protein>
<accession>A0A1J5DTI3</accession>
<evidence type="ECO:0000313" key="3">
    <source>
        <dbReference type="Proteomes" id="UP000183085"/>
    </source>
</evidence>
<dbReference type="AlphaFoldDB" id="A0A1J5DTI3"/>
<proteinExistence type="predicted"/>
<dbReference type="STRING" id="1817895.AUJ95_05635"/>
<comment type="caution">
    <text evidence="2">The sequence shown here is derived from an EMBL/GenBank/DDBJ whole genome shotgun (WGS) entry which is preliminary data.</text>
</comment>
<gene>
    <name evidence="2" type="ORF">AUJ95_05635</name>
</gene>
<feature type="domain" description="DUF5615" evidence="1">
    <location>
        <begin position="1"/>
        <end position="107"/>
    </location>
</feature>
<sequence length="117" mass="13039">MNLLVDEGVDRPIVVRLRQDGYNVLYVTEMSPGITDNVVFQRANEQQSLLLTADKDFGELIYRQGLVHTGIVLLRLAGLPMETKVTLISMAFDAHASEFVGAFSVIAPSIVRIRHQQ</sequence>
<dbReference type="InterPro" id="IPR041049">
    <property type="entry name" value="DUF5615"/>
</dbReference>
<name>A0A1J5DTI3_9BACT</name>
<reference evidence="2 3" key="1">
    <citation type="journal article" date="2016" name="Environ. Microbiol.">
        <title>Genomic resolution of a cold subsurface aquifer community provides metabolic insights for novel microbes adapted to high CO concentrations.</title>
        <authorList>
            <person name="Probst A.J."/>
            <person name="Castelle C.J."/>
            <person name="Singh A."/>
            <person name="Brown C.T."/>
            <person name="Anantharaman K."/>
            <person name="Sharon I."/>
            <person name="Hug L.A."/>
            <person name="Burstein D."/>
            <person name="Emerson J.B."/>
            <person name="Thomas B.C."/>
            <person name="Banfield J.F."/>
        </authorList>
    </citation>
    <scope>NUCLEOTIDE SEQUENCE [LARGE SCALE GENOMIC DNA]</scope>
    <source>
        <strain evidence="2">CG2_30_40_21</strain>
    </source>
</reference>
<evidence type="ECO:0000259" key="1">
    <source>
        <dbReference type="Pfam" id="PF18480"/>
    </source>
</evidence>